<comment type="subcellular location">
    <subcellularLocation>
        <location evidence="6 7">Cytoplasm</location>
    </subcellularLocation>
</comment>
<dbReference type="FunFam" id="3.30.230.40:FF:000003">
    <property type="entry name" value="Imidazoleglycerol-phosphate dehydratase HisB"/>
    <property type="match status" value="1"/>
</dbReference>
<organism evidence="8 9">
    <name type="scientific">Corynebacterium cystitidis DSM 20524</name>
    <dbReference type="NCBI Taxonomy" id="1121357"/>
    <lineage>
        <taxon>Bacteria</taxon>
        <taxon>Bacillati</taxon>
        <taxon>Actinomycetota</taxon>
        <taxon>Actinomycetes</taxon>
        <taxon>Mycobacteriales</taxon>
        <taxon>Corynebacteriaceae</taxon>
        <taxon>Corynebacterium</taxon>
    </lineage>
</organism>
<dbReference type="InterPro" id="IPR020565">
    <property type="entry name" value="ImidazoleglycerP_deHydtase_CS"/>
</dbReference>
<dbReference type="SUPFAM" id="SSF54211">
    <property type="entry name" value="Ribosomal protein S5 domain 2-like"/>
    <property type="match status" value="2"/>
</dbReference>
<dbReference type="GO" id="GO:0005737">
    <property type="term" value="C:cytoplasm"/>
    <property type="evidence" value="ECO:0007669"/>
    <property type="project" value="UniProtKB-SubCell"/>
</dbReference>
<dbReference type="Pfam" id="PF00475">
    <property type="entry name" value="IGPD"/>
    <property type="match status" value="1"/>
</dbReference>
<gene>
    <name evidence="6" type="primary">hisB</name>
    <name evidence="8" type="ORF">SAMN05661109_00096</name>
</gene>
<dbReference type="Gene3D" id="3.30.230.40">
    <property type="entry name" value="Imidazole glycerol phosphate dehydratase, domain 1"/>
    <property type="match status" value="2"/>
</dbReference>
<dbReference type="GO" id="GO:0000105">
    <property type="term" value="P:L-histidine biosynthetic process"/>
    <property type="evidence" value="ECO:0007669"/>
    <property type="project" value="UniProtKB-UniRule"/>
</dbReference>
<dbReference type="PANTHER" id="PTHR23133">
    <property type="entry name" value="IMIDAZOLEGLYCEROL-PHOSPHATE DEHYDRATASE HIS7"/>
    <property type="match status" value="1"/>
</dbReference>
<evidence type="ECO:0000256" key="5">
    <source>
        <dbReference type="ARBA" id="ARBA00023239"/>
    </source>
</evidence>
<dbReference type="PROSITE" id="PS00954">
    <property type="entry name" value="IGP_DEHYDRATASE_1"/>
    <property type="match status" value="1"/>
</dbReference>
<dbReference type="HAMAP" id="MF_00076">
    <property type="entry name" value="HisB"/>
    <property type="match status" value="1"/>
</dbReference>
<keyword evidence="9" id="KW-1185">Reference proteome</keyword>
<dbReference type="EC" id="4.2.1.19" evidence="6 7"/>
<reference evidence="9" key="1">
    <citation type="submission" date="2016-10" db="EMBL/GenBank/DDBJ databases">
        <authorList>
            <person name="Varghese N."/>
            <person name="Submissions S."/>
        </authorList>
    </citation>
    <scope>NUCLEOTIDE SEQUENCE [LARGE SCALE GENOMIC DNA]</scope>
    <source>
        <strain evidence="9">DSM 20524</strain>
    </source>
</reference>
<evidence type="ECO:0000256" key="1">
    <source>
        <dbReference type="ARBA" id="ARBA00005047"/>
    </source>
</evidence>
<evidence type="ECO:0000256" key="4">
    <source>
        <dbReference type="ARBA" id="ARBA00023102"/>
    </source>
</evidence>
<evidence type="ECO:0000256" key="3">
    <source>
        <dbReference type="ARBA" id="ARBA00022605"/>
    </source>
</evidence>
<dbReference type="FunFam" id="3.30.230.40:FF:000001">
    <property type="entry name" value="Imidazoleglycerol-phosphate dehydratase HisB"/>
    <property type="match status" value="1"/>
</dbReference>
<dbReference type="UniPathway" id="UPA00031">
    <property type="reaction ID" value="UER00011"/>
</dbReference>
<accession>A0A1H9NVE6</accession>
<dbReference type="CDD" id="cd07914">
    <property type="entry name" value="IGPD"/>
    <property type="match status" value="1"/>
</dbReference>
<comment type="pathway">
    <text evidence="1 6 7">Amino-acid biosynthesis; L-histidine biosynthesis; L-histidine from 5-phospho-alpha-D-ribose 1-diphosphate: step 6/9.</text>
</comment>
<evidence type="ECO:0000256" key="6">
    <source>
        <dbReference type="HAMAP-Rule" id="MF_00076"/>
    </source>
</evidence>
<dbReference type="NCBIfam" id="NF002111">
    <property type="entry name" value="PRK00951.2-1"/>
    <property type="match status" value="1"/>
</dbReference>
<dbReference type="EMBL" id="FOGQ01000001">
    <property type="protein sequence ID" value="SER39323.1"/>
    <property type="molecule type" value="Genomic_DNA"/>
</dbReference>
<dbReference type="STRING" id="1121357.SAMN05661109_00096"/>
<dbReference type="GO" id="GO:0004424">
    <property type="term" value="F:imidazoleglycerol-phosphate dehydratase activity"/>
    <property type="evidence" value="ECO:0007669"/>
    <property type="project" value="UniProtKB-UniRule"/>
</dbReference>
<name>A0A1H9NVE6_9CORY</name>
<keyword evidence="4 6" id="KW-0368">Histidine biosynthesis</keyword>
<evidence type="ECO:0000313" key="9">
    <source>
        <dbReference type="Proteomes" id="UP000198929"/>
    </source>
</evidence>
<comment type="catalytic activity">
    <reaction evidence="6 7">
        <text>D-erythro-1-(imidazol-4-yl)glycerol 3-phosphate = 3-(imidazol-4-yl)-2-oxopropyl phosphate + H2O</text>
        <dbReference type="Rhea" id="RHEA:11040"/>
        <dbReference type="ChEBI" id="CHEBI:15377"/>
        <dbReference type="ChEBI" id="CHEBI:57766"/>
        <dbReference type="ChEBI" id="CHEBI:58278"/>
        <dbReference type="EC" id="4.2.1.19"/>
    </reaction>
</comment>
<keyword evidence="5 6" id="KW-0456">Lyase</keyword>
<dbReference type="Proteomes" id="UP000198929">
    <property type="component" value="Unassembled WGS sequence"/>
</dbReference>
<dbReference type="NCBIfam" id="NF002114">
    <property type="entry name" value="PRK00951.2-4"/>
    <property type="match status" value="1"/>
</dbReference>
<dbReference type="InterPro" id="IPR020568">
    <property type="entry name" value="Ribosomal_Su5_D2-typ_SF"/>
</dbReference>
<dbReference type="InterPro" id="IPR000807">
    <property type="entry name" value="ImidazoleglycerolP_deHydtase"/>
</dbReference>
<comment type="similarity">
    <text evidence="6 7">Belongs to the imidazoleglycerol-phosphate dehydratase family.</text>
</comment>
<protein>
    <recommendedName>
        <fullName evidence="2 6">Imidazoleglycerol-phosphate dehydratase</fullName>
        <shortName evidence="6">IGPD</shortName>
        <ecNumber evidence="6 7">4.2.1.19</ecNumber>
    </recommendedName>
</protein>
<dbReference type="AlphaFoldDB" id="A0A1H9NVE6"/>
<evidence type="ECO:0000313" key="8">
    <source>
        <dbReference type="EMBL" id="SER39323.1"/>
    </source>
</evidence>
<proteinExistence type="inferred from homology"/>
<keyword evidence="6" id="KW-0963">Cytoplasm</keyword>
<sequence length="200" mass="22059">MADRIGTATRTTSESDITVEINLDGSGQCDIDTGLPFFDHMLTAFGTHGSFDLKVHATGDTHIDAHHTVEDTAITLGWALLEAVGDKKGIRRFGSMQLPMDETLVDAVLDISGRPYFVMNGEPENMEWQIIGGHYATVINRHFFETLAYNSRITLHVNVHYGRDPHHITEAEYKAVARALRQATELDPRVTGVPSTKGAL</sequence>
<evidence type="ECO:0000256" key="7">
    <source>
        <dbReference type="RuleBase" id="RU000599"/>
    </source>
</evidence>
<dbReference type="PANTHER" id="PTHR23133:SF2">
    <property type="entry name" value="IMIDAZOLEGLYCEROL-PHOSPHATE DEHYDRATASE"/>
    <property type="match status" value="1"/>
</dbReference>
<keyword evidence="3 6" id="KW-0028">Amino-acid biosynthesis</keyword>
<dbReference type="NCBIfam" id="NF002110">
    <property type="entry name" value="PRK00951.1-6"/>
    <property type="match status" value="1"/>
</dbReference>
<dbReference type="InterPro" id="IPR038494">
    <property type="entry name" value="IGPD_sf"/>
</dbReference>
<evidence type="ECO:0000256" key="2">
    <source>
        <dbReference type="ARBA" id="ARBA00016664"/>
    </source>
</evidence>
<dbReference type="PROSITE" id="PS00955">
    <property type="entry name" value="IGP_DEHYDRATASE_2"/>
    <property type="match status" value="1"/>
</dbReference>